<reference evidence="2" key="1">
    <citation type="submission" date="2014-12" db="EMBL/GenBank/DDBJ databases">
        <title>Genome Sequence of Valsa Canker Pathogens Uncovers a Specific Adaption of Colonization on Woody Bark.</title>
        <authorList>
            <person name="Yin Z."/>
            <person name="Liu H."/>
            <person name="Gao X."/>
            <person name="Li Z."/>
            <person name="Song N."/>
            <person name="Ke X."/>
            <person name="Dai Q."/>
            <person name="Wu Y."/>
            <person name="Sun Y."/>
            <person name="Xu J.-R."/>
            <person name="Kang Z.K."/>
            <person name="Wang L."/>
            <person name="Huang L."/>
        </authorList>
    </citation>
    <scope>NUCLEOTIDE SEQUENCE [LARGE SCALE GENOMIC DNA]</scope>
    <source>
        <strain evidence="2">03-8</strain>
    </source>
</reference>
<feature type="compositionally biased region" description="Low complexity" evidence="1">
    <location>
        <begin position="99"/>
        <end position="108"/>
    </location>
</feature>
<dbReference type="SMR" id="A0A194VIB5"/>
<dbReference type="EMBL" id="KN796115">
    <property type="protein sequence ID" value="KUI63879.1"/>
    <property type="molecule type" value="Genomic_DNA"/>
</dbReference>
<feature type="compositionally biased region" description="Basic and acidic residues" evidence="1">
    <location>
        <begin position="65"/>
        <end position="93"/>
    </location>
</feature>
<evidence type="ECO:0000256" key="1">
    <source>
        <dbReference type="SAM" id="MobiDB-lite"/>
    </source>
</evidence>
<organism evidence="2 3">
    <name type="scientific">Cytospora mali</name>
    <name type="common">Apple Valsa canker fungus</name>
    <name type="synonym">Valsa mali</name>
    <dbReference type="NCBI Taxonomy" id="578113"/>
    <lineage>
        <taxon>Eukaryota</taxon>
        <taxon>Fungi</taxon>
        <taxon>Dikarya</taxon>
        <taxon>Ascomycota</taxon>
        <taxon>Pezizomycotina</taxon>
        <taxon>Sordariomycetes</taxon>
        <taxon>Sordariomycetidae</taxon>
        <taxon>Diaporthales</taxon>
        <taxon>Cytosporaceae</taxon>
        <taxon>Cytospora</taxon>
    </lineage>
</organism>
<evidence type="ECO:0000313" key="2">
    <source>
        <dbReference type="EMBL" id="KUI63879.1"/>
    </source>
</evidence>
<feature type="region of interest" description="Disordered" evidence="1">
    <location>
        <begin position="65"/>
        <end position="117"/>
    </location>
</feature>
<sequence>MPGPKRTCEQNFITISQAIQSLHDVEKTLEHLSALIPCYTVQDAVDGDKMKKTLTNLEERWKSLKAHEDKQKAQSEADKDIGVDSHSALQHEESDAESESNNSLVSISSREEDTSRMMDKVMDSTEALRDMRCYVDFVDKEIMPRFNFLQGNEPKRIAFDDLWCLFHVGDVRLWGCSIVGGWTVMAL</sequence>
<evidence type="ECO:0000313" key="3">
    <source>
        <dbReference type="Proteomes" id="UP000078559"/>
    </source>
</evidence>
<accession>A0A194VIB5</accession>
<proteinExistence type="predicted"/>
<name>A0A194VIB5_CYTMA</name>
<protein>
    <submittedName>
        <fullName evidence="2">Uncharacterized protein</fullName>
    </submittedName>
</protein>
<dbReference type="AlphaFoldDB" id="A0A194VIB5"/>
<dbReference type="Proteomes" id="UP000078559">
    <property type="component" value="Unassembled WGS sequence"/>
</dbReference>
<keyword evidence="3" id="KW-1185">Reference proteome</keyword>
<gene>
    <name evidence="2" type="ORF">VM1G_10659</name>
</gene>